<dbReference type="HOGENOM" id="CLU_2720495_0_0_11"/>
<dbReference type="STRING" id="1003195.SCATT_23020"/>
<dbReference type="AlphaFoldDB" id="G8WQE2"/>
<dbReference type="Proteomes" id="UP000007842">
    <property type="component" value="Chromosome"/>
</dbReference>
<accession>G8WQE2</accession>
<protein>
    <submittedName>
        <fullName evidence="2">Uncharacterized protein</fullName>
    </submittedName>
</protein>
<keyword evidence="3" id="KW-1185">Reference proteome</keyword>
<evidence type="ECO:0000313" key="3">
    <source>
        <dbReference type="Proteomes" id="UP000007842"/>
    </source>
</evidence>
<proteinExistence type="predicted"/>
<evidence type="ECO:0000313" key="2">
    <source>
        <dbReference type="EMBL" id="AEW94673.1"/>
    </source>
</evidence>
<name>G8WQE2_STREN</name>
<feature type="region of interest" description="Disordered" evidence="1">
    <location>
        <begin position="20"/>
        <end position="72"/>
    </location>
</feature>
<dbReference type="KEGG" id="scy:SCATT_23020"/>
<dbReference type="EMBL" id="CP003219">
    <property type="protein sequence ID" value="AEW94673.1"/>
    <property type="molecule type" value="Genomic_DNA"/>
</dbReference>
<organism evidence="2 3">
    <name type="scientific">Streptantibioticus cattleyicolor (strain ATCC 35852 / DSM 46488 / JCM 4925 / NBRC 14057 / NRRL 8057)</name>
    <name type="common">Streptomyces cattleya</name>
    <dbReference type="NCBI Taxonomy" id="1003195"/>
    <lineage>
        <taxon>Bacteria</taxon>
        <taxon>Bacillati</taxon>
        <taxon>Actinomycetota</taxon>
        <taxon>Actinomycetes</taxon>
        <taxon>Kitasatosporales</taxon>
        <taxon>Streptomycetaceae</taxon>
        <taxon>Streptantibioticus</taxon>
    </lineage>
</organism>
<gene>
    <name evidence="2" type="ordered locus">SCATT_23020</name>
</gene>
<evidence type="ECO:0000256" key="1">
    <source>
        <dbReference type="SAM" id="MobiDB-lite"/>
    </source>
</evidence>
<sequence>MLPLNPALLRDRVRDHPWREPRDAAAVPSFPSSRRCPVPRTGTWRTPPDAARMSPEPCPRWPRAPRGNGASR</sequence>
<reference evidence="3" key="1">
    <citation type="submission" date="2011-12" db="EMBL/GenBank/DDBJ databases">
        <title>Complete genome sequence of Streptomyces cattleya strain DSM 46488.</title>
        <authorList>
            <person name="Ou H.-Y."/>
            <person name="Li P."/>
            <person name="Zhao C."/>
            <person name="O'Hagan D."/>
            <person name="Deng Z."/>
        </authorList>
    </citation>
    <scope>NUCLEOTIDE SEQUENCE [LARGE SCALE GENOMIC DNA]</scope>
    <source>
        <strain evidence="3">ATCC 35852 / DSM 46488 / JCM 4925 / NBRC 14057 / NRRL 8057</strain>
    </source>
</reference>